<accession>A0A078REA8</accession>
<keyword evidence="1" id="KW-0472">Membrane</keyword>
<keyword evidence="1" id="KW-0812">Transmembrane</keyword>
<dbReference type="EMBL" id="JNHI01000001">
    <property type="protein sequence ID" value="KDS33844.1"/>
    <property type="molecule type" value="Genomic_DNA"/>
</dbReference>
<reference evidence="2 3" key="1">
    <citation type="submission" date="2014-04" db="EMBL/GenBank/DDBJ databases">
        <authorList>
            <person name="Sears C."/>
            <person name="Carroll K."/>
            <person name="Sack B.R."/>
            <person name="Qadri F."/>
            <person name="Myers L.L."/>
            <person name="Chung G.-T."/>
            <person name="Escheverria P."/>
            <person name="Fraser C.M."/>
            <person name="Sadzewicz L."/>
            <person name="Shefchek K.A."/>
            <person name="Tallon L."/>
            <person name="Das S.P."/>
            <person name="Daugherty S."/>
            <person name="Mongodin E.F."/>
        </authorList>
    </citation>
    <scope>NUCLEOTIDE SEQUENCE [LARGE SCALE GENOMIC DNA]</scope>
    <source>
        <strain evidence="3">3775 SL(B) 10 (iv)</strain>
    </source>
</reference>
<feature type="transmembrane region" description="Helical" evidence="1">
    <location>
        <begin position="12"/>
        <end position="36"/>
    </location>
</feature>
<sequence>MRVSCFKGYSLCIFIVFSCIGILTDCLLFLVIYSFMDICERICREMHTYVSDRDLYAF</sequence>
<organism evidence="2 3">
    <name type="scientific">Phocaeicola vulgatus str. 3775 SL</name>
    <name type="common">B</name>
    <name type="synonym">iv</name>
    <dbReference type="NCBI Taxonomy" id="1339350"/>
    <lineage>
        <taxon>Bacteria</taxon>
        <taxon>Pseudomonadati</taxon>
        <taxon>Bacteroidota</taxon>
        <taxon>Bacteroidia</taxon>
        <taxon>Bacteroidales</taxon>
        <taxon>Bacteroidaceae</taxon>
        <taxon>Phocaeicola</taxon>
    </lineage>
</organism>
<evidence type="ECO:0000313" key="2">
    <source>
        <dbReference type="EMBL" id="KDS33844.1"/>
    </source>
</evidence>
<proteinExistence type="predicted"/>
<keyword evidence="1" id="KW-1133">Transmembrane helix</keyword>
<keyword evidence="2" id="KW-0449">Lipoprotein</keyword>
<dbReference type="AlphaFoldDB" id="A0A078REA8"/>
<evidence type="ECO:0000313" key="3">
    <source>
        <dbReference type="Proteomes" id="UP000028134"/>
    </source>
</evidence>
<name>A0A078REA8_PHOVU</name>
<protein>
    <submittedName>
        <fullName evidence="2">Putative lipoprotein</fullName>
    </submittedName>
</protein>
<gene>
    <name evidence="2" type="ORF">M097_0104</name>
</gene>
<comment type="caution">
    <text evidence="2">The sequence shown here is derived from an EMBL/GenBank/DDBJ whole genome shotgun (WGS) entry which is preliminary data.</text>
</comment>
<dbReference type="Proteomes" id="UP000028134">
    <property type="component" value="Unassembled WGS sequence"/>
</dbReference>
<dbReference type="PROSITE" id="PS51257">
    <property type="entry name" value="PROKAR_LIPOPROTEIN"/>
    <property type="match status" value="1"/>
</dbReference>
<dbReference type="PATRIC" id="fig|1339350.3.peg.99"/>
<evidence type="ECO:0000256" key="1">
    <source>
        <dbReference type="SAM" id="Phobius"/>
    </source>
</evidence>